<proteinExistence type="inferred from homology"/>
<dbReference type="Proteomes" id="UP000664654">
    <property type="component" value="Unassembled WGS sequence"/>
</dbReference>
<sequence length="218" mass="24668">MLDLSVRLRDYQQQDPMRASDELRNAISRSLSLLQHSQVKSQALGLGDSAPEAQLVELDGAPVSLSSLYSRGPLILSFYRGGWCPYCVLELKAWQETLARQPGKVNFVALSPETPAFAQQTRDEHQLGFRILVDSKGQAAEGFGLIWQIDDEMRALMEKWHIDLTQRNCSAEFSLPLPAVYVLDKTGRIQYAFIEEDYTQRAEPAEVLSAYYHFVEPE</sequence>
<comment type="catalytic activity">
    <reaction evidence="11">
        <text>a hydroperoxide + [thioredoxin]-dithiol = an alcohol + [thioredoxin]-disulfide + H2O</text>
        <dbReference type="Rhea" id="RHEA:62620"/>
        <dbReference type="Rhea" id="RHEA-COMP:10698"/>
        <dbReference type="Rhea" id="RHEA-COMP:10700"/>
        <dbReference type="ChEBI" id="CHEBI:15377"/>
        <dbReference type="ChEBI" id="CHEBI:29950"/>
        <dbReference type="ChEBI" id="CHEBI:30879"/>
        <dbReference type="ChEBI" id="CHEBI:35924"/>
        <dbReference type="ChEBI" id="CHEBI:50058"/>
        <dbReference type="EC" id="1.11.1.24"/>
    </reaction>
</comment>
<keyword evidence="4" id="KW-0049">Antioxidant</keyword>
<dbReference type="InterPro" id="IPR036249">
    <property type="entry name" value="Thioredoxin-like_sf"/>
</dbReference>
<dbReference type="PROSITE" id="PS51352">
    <property type="entry name" value="THIOREDOXIN_2"/>
    <property type="match status" value="1"/>
</dbReference>
<evidence type="ECO:0000313" key="14">
    <source>
        <dbReference type="Proteomes" id="UP000664654"/>
    </source>
</evidence>
<dbReference type="RefSeq" id="WP_206573898.1">
    <property type="nucleotide sequence ID" value="NZ_JAFKCV010000005.1"/>
</dbReference>
<evidence type="ECO:0000256" key="11">
    <source>
        <dbReference type="ARBA" id="ARBA00049091"/>
    </source>
</evidence>
<keyword evidence="6" id="KW-1015">Disulfide bond</keyword>
<gene>
    <name evidence="13" type="ORF">J0A66_11185</name>
</gene>
<dbReference type="EMBL" id="JAFKCV010000005">
    <property type="protein sequence ID" value="MBN7825789.1"/>
    <property type="molecule type" value="Genomic_DNA"/>
</dbReference>
<keyword evidence="3" id="KW-0575">Peroxidase</keyword>
<dbReference type="GO" id="GO:0005737">
    <property type="term" value="C:cytoplasm"/>
    <property type="evidence" value="ECO:0007669"/>
    <property type="project" value="TreeGrafter"/>
</dbReference>
<keyword evidence="5" id="KW-0560">Oxidoreductase</keyword>
<keyword evidence="14" id="KW-1185">Reference proteome</keyword>
<dbReference type="GO" id="GO:0008379">
    <property type="term" value="F:thioredoxin peroxidase activity"/>
    <property type="evidence" value="ECO:0007669"/>
    <property type="project" value="TreeGrafter"/>
</dbReference>
<dbReference type="InterPro" id="IPR013766">
    <property type="entry name" value="Thioredoxin_domain"/>
</dbReference>
<evidence type="ECO:0000256" key="10">
    <source>
        <dbReference type="ARBA" id="ARBA00042639"/>
    </source>
</evidence>
<comment type="similarity">
    <text evidence="9">Belongs to the peroxiredoxin family. BCP/PrxQ subfamily.</text>
</comment>
<evidence type="ECO:0000256" key="5">
    <source>
        <dbReference type="ARBA" id="ARBA00023002"/>
    </source>
</evidence>
<dbReference type="Pfam" id="PF00578">
    <property type="entry name" value="AhpC-TSA"/>
    <property type="match status" value="1"/>
</dbReference>
<dbReference type="AlphaFoldDB" id="A0A939DNE9"/>
<name>A0A939DNE9_9ALTE</name>
<evidence type="ECO:0000256" key="7">
    <source>
        <dbReference type="ARBA" id="ARBA00023284"/>
    </source>
</evidence>
<dbReference type="GO" id="GO:0034599">
    <property type="term" value="P:cellular response to oxidative stress"/>
    <property type="evidence" value="ECO:0007669"/>
    <property type="project" value="TreeGrafter"/>
</dbReference>
<evidence type="ECO:0000256" key="1">
    <source>
        <dbReference type="ARBA" id="ARBA00003330"/>
    </source>
</evidence>
<protein>
    <recommendedName>
        <fullName evidence="2">thioredoxin-dependent peroxiredoxin</fullName>
        <ecNumber evidence="2">1.11.1.24</ecNumber>
    </recommendedName>
    <alternativeName>
        <fullName evidence="8">Thioredoxin peroxidase</fullName>
    </alternativeName>
    <alternativeName>
        <fullName evidence="10">Thioredoxin-dependent peroxiredoxin Bcp</fullName>
    </alternativeName>
</protein>
<evidence type="ECO:0000313" key="13">
    <source>
        <dbReference type="EMBL" id="MBN7825789.1"/>
    </source>
</evidence>
<dbReference type="Gene3D" id="3.40.30.10">
    <property type="entry name" value="Glutaredoxin"/>
    <property type="match status" value="1"/>
</dbReference>
<dbReference type="GO" id="GO:0045454">
    <property type="term" value="P:cell redox homeostasis"/>
    <property type="evidence" value="ECO:0007669"/>
    <property type="project" value="TreeGrafter"/>
</dbReference>
<evidence type="ECO:0000259" key="12">
    <source>
        <dbReference type="PROSITE" id="PS51352"/>
    </source>
</evidence>
<dbReference type="InterPro" id="IPR050924">
    <property type="entry name" value="Peroxiredoxin_BCP/PrxQ"/>
</dbReference>
<evidence type="ECO:0000256" key="3">
    <source>
        <dbReference type="ARBA" id="ARBA00022559"/>
    </source>
</evidence>
<reference evidence="13" key="1">
    <citation type="submission" date="2021-03" db="EMBL/GenBank/DDBJ databases">
        <title>novel species isolated from a fishpond in China.</title>
        <authorList>
            <person name="Lu H."/>
            <person name="Cai Z."/>
        </authorList>
    </citation>
    <scope>NUCLEOTIDE SEQUENCE</scope>
    <source>
        <strain evidence="13">JCM 30855</strain>
    </source>
</reference>
<dbReference type="PANTHER" id="PTHR42801:SF7">
    <property type="entry name" value="SLL1159 PROTEIN"/>
    <property type="match status" value="1"/>
</dbReference>
<dbReference type="PANTHER" id="PTHR42801">
    <property type="entry name" value="THIOREDOXIN-DEPENDENT PEROXIDE REDUCTASE"/>
    <property type="match status" value="1"/>
</dbReference>
<comment type="caution">
    <text evidence="13">The sequence shown here is derived from an EMBL/GenBank/DDBJ whole genome shotgun (WGS) entry which is preliminary data.</text>
</comment>
<keyword evidence="7" id="KW-0676">Redox-active center</keyword>
<evidence type="ECO:0000256" key="4">
    <source>
        <dbReference type="ARBA" id="ARBA00022862"/>
    </source>
</evidence>
<dbReference type="InterPro" id="IPR000866">
    <property type="entry name" value="AhpC/TSA"/>
</dbReference>
<feature type="domain" description="Thioredoxin" evidence="12">
    <location>
        <begin position="44"/>
        <end position="216"/>
    </location>
</feature>
<dbReference type="EC" id="1.11.1.24" evidence="2"/>
<dbReference type="CDD" id="cd02970">
    <property type="entry name" value="PRX_like2"/>
    <property type="match status" value="1"/>
</dbReference>
<evidence type="ECO:0000256" key="9">
    <source>
        <dbReference type="ARBA" id="ARBA00038489"/>
    </source>
</evidence>
<evidence type="ECO:0000256" key="2">
    <source>
        <dbReference type="ARBA" id="ARBA00013017"/>
    </source>
</evidence>
<organism evidence="13 14">
    <name type="scientific">Bowmanella dokdonensis</name>
    <dbReference type="NCBI Taxonomy" id="751969"/>
    <lineage>
        <taxon>Bacteria</taxon>
        <taxon>Pseudomonadati</taxon>
        <taxon>Pseudomonadota</taxon>
        <taxon>Gammaproteobacteria</taxon>
        <taxon>Alteromonadales</taxon>
        <taxon>Alteromonadaceae</taxon>
        <taxon>Bowmanella</taxon>
    </lineage>
</organism>
<evidence type="ECO:0000256" key="8">
    <source>
        <dbReference type="ARBA" id="ARBA00032824"/>
    </source>
</evidence>
<accession>A0A939DNE9</accession>
<comment type="function">
    <text evidence="1">Thiol-specific peroxidase that catalyzes the reduction of hydrogen peroxide and organic hydroperoxides to water and alcohols, respectively. Plays a role in cell protection against oxidative stress by detoxifying peroxides and as sensor of hydrogen peroxide-mediated signaling events.</text>
</comment>
<evidence type="ECO:0000256" key="6">
    <source>
        <dbReference type="ARBA" id="ARBA00023157"/>
    </source>
</evidence>
<dbReference type="SUPFAM" id="SSF52833">
    <property type="entry name" value="Thioredoxin-like"/>
    <property type="match status" value="1"/>
</dbReference>